<dbReference type="SUPFAM" id="SSF50129">
    <property type="entry name" value="GroES-like"/>
    <property type="match status" value="1"/>
</dbReference>
<keyword evidence="4" id="KW-0862">Zinc</keyword>
<dbReference type="PANTHER" id="PTHR43350">
    <property type="entry name" value="NAD-DEPENDENT ALCOHOL DEHYDROGENASE"/>
    <property type="match status" value="1"/>
</dbReference>
<evidence type="ECO:0000256" key="3">
    <source>
        <dbReference type="ARBA" id="ARBA00022723"/>
    </source>
</evidence>
<keyword evidence="3" id="KW-0479">Metal-binding</keyword>
<dbReference type="InterPro" id="IPR005903">
    <property type="entry name" value="BchC"/>
</dbReference>
<sequence length="313" mass="33447">MNTLAIVLEEPRQLVLRELELDALGDDDVAVAIDWSGISTGTERLLWTGRMPAFPGMGYPLVPGYESVGRVVAAGSAATVPVGARVFVPGARCFGEVRSLFGGAASHVIVPATRVCRLDEDMGEEATLLALAATACRAVAANGAAPPELIVGHGVLGRLVARTSLALHGLTPTVWEHDPARRGGTTGYPVVDPADDHQRTYRVICDVSGDAALLDTLIGRLAPGGEIVLAGFYESRPSFDFPAAFMREARLRISAEWKPQDLDLALRLVRAGRLDLSGLITHRRAARDADAAYRTAFDDPGCLKMILDWRTLS</sequence>
<comment type="similarity">
    <text evidence="2">Belongs to the zinc-containing alcohol dehydrogenase family.</text>
</comment>
<dbReference type="InterPro" id="IPR013154">
    <property type="entry name" value="ADH-like_N"/>
</dbReference>
<evidence type="ECO:0000256" key="5">
    <source>
        <dbReference type="ARBA" id="ARBA00023002"/>
    </source>
</evidence>
<evidence type="ECO:0000256" key="1">
    <source>
        <dbReference type="ARBA" id="ARBA00001947"/>
    </source>
</evidence>
<evidence type="ECO:0000256" key="4">
    <source>
        <dbReference type="ARBA" id="ARBA00022833"/>
    </source>
</evidence>
<keyword evidence="8" id="KW-1185">Reference proteome</keyword>
<comment type="cofactor">
    <cofactor evidence="1">
        <name>Zn(2+)</name>
        <dbReference type="ChEBI" id="CHEBI:29105"/>
    </cofactor>
</comment>
<proteinExistence type="inferred from homology"/>
<dbReference type="Pfam" id="PF08240">
    <property type="entry name" value="ADH_N"/>
    <property type="match status" value="1"/>
</dbReference>
<dbReference type="AlphaFoldDB" id="A0A4V2UXV4"/>
<evidence type="ECO:0000313" key="8">
    <source>
        <dbReference type="Proteomes" id="UP000295678"/>
    </source>
</evidence>
<dbReference type="PANTHER" id="PTHR43350:SF19">
    <property type="entry name" value="D-GULOSIDE 3-DEHYDROGENASE"/>
    <property type="match status" value="1"/>
</dbReference>
<dbReference type="RefSeq" id="WP_132807747.1">
    <property type="nucleotide sequence ID" value="NZ_SMAK01000014.1"/>
</dbReference>
<dbReference type="EMBL" id="SMAK01000014">
    <property type="protein sequence ID" value="TCT04938.1"/>
    <property type="molecule type" value="Genomic_DNA"/>
</dbReference>
<dbReference type="GO" id="GO:0046872">
    <property type="term" value="F:metal ion binding"/>
    <property type="evidence" value="ECO:0007669"/>
    <property type="project" value="UniProtKB-KW"/>
</dbReference>
<feature type="domain" description="Alcohol dehydrogenase-like N-terminal" evidence="6">
    <location>
        <begin position="25"/>
        <end position="118"/>
    </location>
</feature>
<evidence type="ECO:0000313" key="7">
    <source>
        <dbReference type="EMBL" id="TCT04938.1"/>
    </source>
</evidence>
<organism evidence="7 8">
    <name type="scientific">Tepidamorphus gemmatus</name>
    <dbReference type="NCBI Taxonomy" id="747076"/>
    <lineage>
        <taxon>Bacteria</taxon>
        <taxon>Pseudomonadati</taxon>
        <taxon>Pseudomonadota</taxon>
        <taxon>Alphaproteobacteria</taxon>
        <taxon>Hyphomicrobiales</taxon>
        <taxon>Tepidamorphaceae</taxon>
        <taxon>Tepidamorphus</taxon>
    </lineage>
</organism>
<accession>A0A4V2UXV4</accession>
<dbReference type="OrthoDB" id="9806940at2"/>
<evidence type="ECO:0000256" key="2">
    <source>
        <dbReference type="ARBA" id="ARBA00008072"/>
    </source>
</evidence>
<dbReference type="CDD" id="cd08255">
    <property type="entry name" value="2-desacetyl-2-hydroxyethyl_bacteriochlorophyllide_like"/>
    <property type="match status" value="1"/>
</dbReference>
<comment type="caution">
    <text evidence="7">The sequence shown here is derived from an EMBL/GenBank/DDBJ whole genome shotgun (WGS) entry which is preliminary data.</text>
</comment>
<gene>
    <name evidence="7" type="ORF">EDC22_11432</name>
</gene>
<dbReference type="InterPro" id="IPR011032">
    <property type="entry name" value="GroES-like_sf"/>
</dbReference>
<dbReference type="GO" id="GO:0036354">
    <property type="term" value="F:bacteriochlorophyllide-a dehydrogenase activity"/>
    <property type="evidence" value="ECO:0007669"/>
    <property type="project" value="InterPro"/>
</dbReference>
<dbReference type="NCBIfam" id="TIGR01202">
    <property type="entry name" value="bchC"/>
    <property type="match status" value="1"/>
</dbReference>
<reference evidence="7 8" key="1">
    <citation type="submission" date="2019-03" db="EMBL/GenBank/DDBJ databases">
        <title>Genomic Encyclopedia of Type Strains, Phase IV (KMG-IV): sequencing the most valuable type-strain genomes for metagenomic binning, comparative biology and taxonomic classification.</title>
        <authorList>
            <person name="Goeker M."/>
        </authorList>
    </citation>
    <scope>NUCLEOTIDE SEQUENCE [LARGE SCALE GENOMIC DNA]</scope>
    <source>
        <strain evidence="7 8">DSM 19345</strain>
    </source>
</reference>
<dbReference type="SUPFAM" id="SSF51735">
    <property type="entry name" value="NAD(P)-binding Rossmann-fold domains"/>
    <property type="match status" value="1"/>
</dbReference>
<evidence type="ECO:0000259" key="6">
    <source>
        <dbReference type="Pfam" id="PF08240"/>
    </source>
</evidence>
<name>A0A4V2UXV4_9HYPH</name>
<dbReference type="Gene3D" id="3.90.180.10">
    <property type="entry name" value="Medium-chain alcohol dehydrogenases, catalytic domain"/>
    <property type="match status" value="2"/>
</dbReference>
<dbReference type="InterPro" id="IPR036291">
    <property type="entry name" value="NAD(P)-bd_dom_sf"/>
</dbReference>
<protein>
    <submittedName>
        <fullName evidence="7">3-hydroxyethyl bacteriochlorophyllide a dehydrogenase</fullName>
    </submittedName>
</protein>
<dbReference type="Gene3D" id="3.40.50.720">
    <property type="entry name" value="NAD(P)-binding Rossmann-like Domain"/>
    <property type="match status" value="1"/>
</dbReference>
<dbReference type="Proteomes" id="UP000295678">
    <property type="component" value="Unassembled WGS sequence"/>
</dbReference>
<keyword evidence="5" id="KW-0560">Oxidoreductase</keyword>